<keyword evidence="8" id="KW-0378">Hydrolase</keyword>
<comment type="cofactor">
    <cofactor evidence="2">
        <name>Zn(2+)</name>
        <dbReference type="ChEBI" id="CHEBI:29105"/>
    </cofactor>
</comment>
<dbReference type="Pfam" id="PF01510">
    <property type="entry name" value="Amidase_2"/>
    <property type="match status" value="1"/>
</dbReference>
<name>A0A2S9K7C4_9BURK</name>
<dbReference type="SMART" id="SM00644">
    <property type="entry name" value="Ami_2"/>
    <property type="match status" value="1"/>
</dbReference>
<evidence type="ECO:0000256" key="8">
    <source>
        <dbReference type="ARBA" id="ARBA00022801"/>
    </source>
</evidence>
<evidence type="ECO:0000256" key="2">
    <source>
        <dbReference type="ARBA" id="ARBA00001947"/>
    </source>
</evidence>
<evidence type="ECO:0000256" key="10">
    <source>
        <dbReference type="ARBA" id="ARBA00023316"/>
    </source>
</evidence>
<evidence type="ECO:0000256" key="3">
    <source>
        <dbReference type="ARBA" id="ARBA00004496"/>
    </source>
</evidence>
<evidence type="ECO:0000256" key="1">
    <source>
        <dbReference type="ARBA" id="ARBA00001561"/>
    </source>
</evidence>
<reference evidence="15 16" key="1">
    <citation type="submission" date="2018-03" db="EMBL/GenBank/DDBJ databases">
        <title>Comparative genomics illustrates the genes involved in a hyperalkaliphilic mechanisms of Serpentinomonas isolated from highly-alkaline calcium-rich serpentinized springs.</title>
        <authorList>
            <person name="Suzuki S."/>
            <person name="Ishii S."/>
            <person name="Walworth N."/>
            <person name="Bird L."/>
            <person name="Kuenen J.G."/>
            <person name="Nealson K.H."/>
        </authorList>
    </citation>
    <scope>NUCLEOTIDE SEQUENCE [LARGE SCALE GENOMIC DNA]</scope>
    <source>
        <strain evidence="15 16">P1</strain>
    </source>
</reference>
<feature type="domain" description="N-acetylmuramoyl-L-alanine amidase" evidence="14">
    <location>
        <begin position="23"/>
        <end position="171"/>
    </location>
</feature>
<dbReference type="NCBIfam" id="NF008758">
    <property type="entry name" value="PRK11789.1"/>
    <property type="match status" value="1"/>
</dbReference>
<organism evidence="15 16">
    <name type="scientific">Malikia granosa</name>
    <dbReference type="NCBI Taxonomy" id="263067"/>
    <lineage>
        <taxon>Bacteria</taxon>
        <taxon>Pseudomonadati</taxon>
        <taxon>Pseudomonadota</taxon>
        <taxon>Betaproteobacteria</taxon>
        <taxon>Burkholderiales</taxon>
        <taxon>Comamonadaceae</taxon>
        <taxon>Malikia</taxon>
    </lineage>
</organism>
<dbReference type="Proteomes" id="UP000238589">
    <property type="component" value="Unassembled WGS sequence"/>
</dbReference>
<keyword evidence="9" id="KW-0862">Zinc</keyword>
<evidence type="ECO:0000256" key="6">
    <source>
        <dbReference type="ARBA" id="ARBA00022490"/>
    </source>
</evidence>
<evidence type="ECO:0000313" key="16">
    <source>
        <dbReference type="Proteomes" id="UP000238589"/>
    </source>
</evidence>
<comment type="catalytic activity">
    <reaction evidence="1">
        <text>Hydrolyzes the link between N-acetylmuramoyl residues and L-amino acid residues in certain cell-wall glycopeptides.</text>
        <dbReference type="EC" id="3.5.1.28"/>
    </reaction>
</comment>
<evidence type="ECO:0000256" key="7">
    <source>
        <dbReference type="ARBA" id="ARBA00022723"/>
    </source>
</evidence>
<comment type="similarity">
    <text evidence="4">Belongs to the N-acetylmuramoyl-L-alanine amidase 2 family.</text>
</comment>
<feature type="region of interest" description="Disordered" evidence="13">
    <location>
        <begin position="194"/>
        <end position="222"/>
    </location>
</feature>
<keyword evidence="16" id="KW-1185">Reference proteome</keyword>
<dbReference type="InterPro" id="IPR036505">
    <property type="entry name" value="Amidase/PGRP_sf"/>
</dbReference>
<dbReference type="GO" id="GO:0008745">
    <property type="term" value="F:N-acetylmuramoyl-L-alanine amidase activity"/>
    <property type="evidence" value="ECO:0007669"/>
    <property type="project" value="UniProtKB-EC"/>
</dbReference>
<evidence type="ECO:0000259" key="14">
    <source>
        <dbReference type="SMART" id="SM00644"/>
    </source>
</evidence>
<evidence type="ECO:0000256" key="9">
    <source>
        <dbReference type="ARBA" id="ARBA00022833"/>
    </source>
</evidence>
<gene>
    <name evidence="15" type="ORF">C6P64_03450</name>
</gene>
<dbReference type="PANTHER" id="PTHR30417:SF4">
    <property type="entry name" value="1,6-ANHYDRO-N-ACETYLMURAMYL-L-ALANINE AMIDASE AMPD"/>
    <property type="match status" value="1"/>
</dbReference>
<dbReference type="GO" id="GO:0046872">
    <property type="term" value="F:metal ion binding"/>
    <property type="evidence" value="ECO:0007669"/>
    <property type="project" value="UniProtKB-KW"/>
</dbReference>
<keyword evidence="7" id="KW-0479">Metal-binding</keyword>
<accession>A0A2S9K7C4</accession>
<protein>
    <recommendedName>
        <fullName evidence="11">1,6-anhydro-N-acetylmuramyl-L-alanine amidase AmpD</fullName>
        <ecNumber evidence="5">3.5.1.28</ecNumber>
    </recommendedName>
    <alternativeName>
        <fullName evidence="12">N-acetylmuramoyl-L-alanine amidase</fullName>
    </alternativeName>
</protein>
<dbReference type="GO" id="GO:0009253">
    <property type="term" value="P:peptidoglycan catabolic process"/>
    <property type="evidence" value="ECO:0007669"/>
    <property type="project" value="InterPro"/>
</dbReference>
<dbReference type="GO" id="GO:0071555">
    <property type="term" value="P:cell wall organization"/>
    <property type="evidence" value="ECO:0007669"/>
    <property type="project" value="UniProtKB-KW"/>
</dbReference>
<dbReference type="EC" id="3.5.1.28" evidence="5"/>
<dbReference type="CDD" id="cd06583">
    <property type="entry name" value="PGRP"/>
    <property type="match status" value="1"/>
</dbReference>
<evidence type="ECO:0000256" key="13">
    <source>
        <dbReference type="SAM" id="MobiDB-lite"/>
    </source>
</evidence>
<dbReference type="InterPro" id="IPR051206">
    <property type="entry name" value="NAMLAA_amidase_2"/>
</dbReference>
<dbReference type="GO" id="GO:0009254">
    <property type="term" value="P:peptidoglycan turnover"/>
    <property type="evidence" value="ECO:0007669"/>
    <property type="project" value="TreeGrafter"/>
</dbReference>
<evidence type="ECO:0000256" key="12">
    <source>
        <dbReference type="ARBA" id="ARBA00042615"/>
    </source>
</evidence>
<dbReference type="AlphaFoldDB" id="A0A2S9K7C4"/>
<evidence type="ECO:0000256" key="4">
    <source>
        <dbReference type="ARBA" id="ARBA00007553"/>
    </source>
</evidence>
<keyword evidence="6" id="KW-0963">Cytoplasm</keyword>
<dbReference type="InterPro" id="IPR002502">
    <property type="entry name" value="Amidase_domain"/>
</dbReference>
<dbReference type="EMBL" id="PVLQ01000012">
    <property type="protein sequence ID" value="PRD66363.1"/>
    <property type="molecule type" value="Genomic_DNA"/>
</dbReference>
<dbReference type="OrthoDB" id="9794842at2"/>
<dbReference type="Gene3D" id="3.40.80.10">
    <property type="entry name" value="Peptidoglycan recognition protein-like"/>
    <property type="match status" value="1"/>
</dbReference>
<dbReference type="SUPFAM" id="SSF55846">
    <property type="entry name" value="N-acetylmuramoyl-L-alanine amidase-like"/>
    <property type="match status" value="1"/>
</dbReference>
<comment type="caution">
    <text evidence="15">The sequence shown here is derived from an EMBL/GenBank/DDBJ whole genome shotgun (WGS) entry which is preliminary data.</text>
</comment>
<keyword evidence="10" id="KW-0961">Cell wall biogenesis/degradation</keyword>
<evidence type="ECO:0000256" key="11">
    <source>
        <dbReference type="ARBA" id="ARBA00039257"/>
    </source>
</evidence>
<comment type="subcellular location">
    <subcellularLocation>
        <location evidence="3">Cytoplasm</location>
    </subcellularLocation>
</comment>
<proteinExistence type="inferred from homology"/>
<sequence>MPAETPAAAWQDGWLKSARAVPSPNHGPRPKDARIDLLVLHSISLPPGRYGGPEIEQLFCNQLDWDAHPYFAGLRGLEVSSHFLIRRDGALLQFVSCDDRAWHAGRSCWRGRDNCNDDSIGIELEGLEGWSFAPAQYQALALLCQALARRYAIAHVAGHEHVAPGRKADPGPGFDWARLREALRWPQECFPSATLEQRNPAVDGSDPGQSVPQGAGSAAAMQ</sequence>
<evidence type="ECO:0000313" key="15">
    <source>
        <dbReference type="EMBL" id="PRD66363.1"/>
    </source>
</evidence>
<evidence type="ECO:0000256" key="5">
    <source>
        <dbReference type="ARBA" id="ARBA00011901"/>
    </source>
</evidence>
<dbReference type="PANTHER" id="PTHR30417">
    <property type="entry name" value="N-ACETYLMURAMOYL-L-ALANINE AMIDASE AMID"/>
    <property type="match status" value="1"/>
</dbReference>
<dbReference type="RefSeq" id="WP_105747203.1">
    <property type="nucleotide sequence ID" value="NZ_PVLQ01000012.1"/>
</dbReference>
<dbReference type="GO" id="GO:0005737">
    <property type="term" value="C:cytoplasm"/>
    <property type="evidence" value="ECO:0007669"/>
    <property type="project" value="UniProtKB-SubCell"/>
</dbReference>